<evidence type="ECO:0000256" key="4">
    <source>
        <dbReference type="ARBA" id="ARBA00022989"/>
    </source>
</evidence>
<comment type="caution">
    <text evidence="7">The sequence shown here is derived from an EMBL/GenBank/DDBJ whole genome shotgun (WGS) entry which is preliminary data.</text>
</comment>
<dbReference type="Pfam" id="PF15990">
    <property type="entry name" value="UPF0767"/>
    <property type="match status" value="1"/>
</dbReference>
<evidence type="ECO:0000256" key="1">
    <source>
        <dbReference type="ARBA" id="ARBA00004167"/>
    </source>
</evidence>
<keyword evidence="3 6" id="KW-0812">Transmembrane</keyword>
<keyword evidence="8" id="KW-1185">Reference proteome</keyword>
<sequence>MLPVLVNLLRPYVAYVTFPVALVFGFVGYNIENWVSDKYTPYSKSVLEVRKERQEREGKAELHIPKTIFEKNVSPSLQQDATKAVN</sequence>
<reference evidence="7 8" key="1">
    <citation type="submission" date="2020-04" db="EMBL/GenBank/DDBJ databases">
        <authorList>
            <person name="Alioto T."/>
            <person name="Alioto T."/>
            <person name="Gomez Garrido J."/>
        </authorList>
    </citation>
    <scope>NUCLEOTIDE SEQUENCE [LARGE SCALE GENOMIC DNA]</scope>
</reference>
<keyword evidence="5 6" id="KW-0472">Membrane</keyword>
<keyword evidence="4 6" id="KW-1133">Transmembrane helix</keyword>
<evidence type="ECO:0008006" key="9">
    <source>
        <dbReference type="Google" id="ProtNLM"/>
    </source>
</evidence>
<evidence type="ECO:0000256" key="3">
    <source>
        <dbReference type="ARBA" id="ARBA00022692"/>
    </source>
</evidence>
<gene>
    <name evidence="7" type="ORF">CLODIP_2_CD13535</name>
</gene>
<dbReference type="Proteomes" id="UP000494165">
    <property type="component" value="Unassembled WGS sequence"/>
</dbReference>
<feature type="transmembrane region" description="Helical" evidence="6">
    <location>
        <begin position="12"/>
        <end position="31"/>
    </location>
</feature>
<protein>
    <recommendedName>
        <fullName evidence="9">Small integral membrane protein 12</fullName>
    </recommendedName>
</protein>
<name>A0A8S1DRE5_9INSE</name>
<comment type="similarity">
    <text evidence="2">Belongs to the SMIM12 family.</text>
</comment>
<evidence type="ECO:0000256" key="6">
    <source>
        <dbReference type="SAM" id="Phobius"/>
    </source>
</evidence>
<dbReference type="PANTHER" id="PTHR28599:SF1">
    <property type="entry name" value="SMALL INTEGRAL MEMBRANE PROTEIN 12"/>
    <property type="match status" value="1"/>
</dbReference>
<dbReference type="PANTHER" id="PTHR28599">
    <property type="entry name" value="SMALL INTEGRAL MEMBRANE PROTEIN 12"/>
    <property type="match status" value="1"/>
</dbReference>
<evidence type="ECO:0000256" key="5">
    <source>
        <dbReference type="ARBA" id="ARBA00023136"/>
    </source>
</evidence>
<dbReference type="AlphaFoldDB" id="A0A8S1DRE5"/>
<dbReference type="OrthoDB" id="10052506at2759"/>
<proteinExistence type="inferred from homology"/>
<accession>A0A8S1DRE5</accession>
<evidence type="ECO:0000313" key="8">
    <source>
        <dbReference type="Proteomes" id="UP000494165"/>
    </source>
</evidence>
<organism evidence="7 8">
    <name type="scientific">Cloeon dipterum</name>
    <dbReference type="NCBI Taxonomy" id="197152"/>
    <lineage>
        <taxon>Eukaryota</taxon>
        <taxon>Metazoa</taxon>
        <taxon>Ecdysozoa</taxon>
        <taxon>Arthropoda</taxon>
        <taxon>Hexapoda</taxon>
        <taxon>Insecta</taxon>
        <taxon>Pterygota</taxon>
        <taxon>Palaeoptera</taxon>
        <taxon>Ephemeroptera</taxon>
        <taxon>Pisciforma</taxon>
        <taxon>Baetidae</taxon>
        <taxon>Cloeon</taxon>
    </lineage>
</organism>
<evidence type="ECO:0000313" key="7">
    <source>
        <dbReference type="EMBL" id="CAB3386428.1"/>
    </source>
</evidence>
<dbReference type="EMBL" id="CADEPI010000481">
    <property type="protein sequence ID" value="CAB3386428.1"/>
    <property type="molecule type" value="Genomic_DNA"/>
</dbReference>
<dbReference type="InterPro" id="IPR031933">
    <property type="entry name" value="UPF0767"/>
</dbReference>
<comment type="subcellular location">
    <subcellularLocation>
        <location evidence="1">Membrane</location>
        <topology evidence="1">Single-pass membrane protein</topology>
    </subcellularLocation>
</comment>
<dbReference type="GO" id="GO:0016020">
    <property type="term" value="C:membrane"/>
    <property type="evidence" value="ECO:0007669"/>
    <property type="project" value="UniProtKB-SubCell"/>
</dbReference>
<evidence type="ECO:0000256" key="2">
    <source>
        <dbReference type="ARBA" id="ARBA00007304"/>
    </source>
</evidence>